<protein>
    <submittedName>
        <fullName evidence="1">Uncharacterized protein</fullName>
    </submittedName>
</protein>
<gene>
    <name evidence="1" type="ORF">PMH09_16630</name>
</gene>
<dbReference type="Proteomes" id="UP001232992">
    <property type="component" value="Unassembled WGS sequence"/>
</dbReference>
<evidence type="ECO:0000313" key="2">
    <source>
        <dbReference type="Proteomes" id="UP001232992"/>
    </source>
</evidence>
<proteinExistence type="predicted"/>
<comment type="caution">
    <text evidence="1">The sequence shown here is derived from an EMBL/GenBank/DDBJ whole genome shotgun (WGS) entry which is preliminary data.</text>
</comment>
<reference evidence="1 2" key="1">
    <citation type="submission" date="2023-01" db="EMBL/GenBank/DDBJ databases">
        <title>Novel diversity within Roseofilum (Cyanobacteria; Desertifilaceae) from marine benthic mats with descriptions of four novel species.</title>
        <authorList>
            <person name="Wang Y."/>
            <person name="Berthold D.E."/>
            <person name="Hu J."/>
            <person name="Lefler F.W."/>
            <person name="Laughinghouse H.D. IV."/>
        </authorList>
    </citation>
    <scope>NUCLEOTIDE SEQUENCE [LARGE SCALE GENOMIC DNA]</scope>
    <source>
        <strain evidence="1 2">BLCC-M143</strain>
    </source>
</reference>
<dbReference type="RefSeq" id="WP_283759470.1">
    <property type="nucleotide sequence ID" value="NZ_JAQOSQ010000020.1"/>
</dbReference>
<accession>A0ABT7C028</accession>
<sequence length="114" mass="12443">MITIDSWNARLSSGILATMLGLLPNSLLAVAQETTTPHQYPQDAIAEILADCHTETEKILPPDVVEPLCQCVIAEFQAQLSYDEYQQLVEQAETEGDDPEVLAEIGEECAVNAI</sequence>
<name>A0ABT7C028_9CYAN</name>
<organism evidence="1 2">
    <name type="scientific">Roseofilum casamattae BLCC-M143</name>
    <dbReference type="NCBI Taxonomy" id="3022442"/>
    <lineage>
        <taxon>Bacteria</taxon>
        <taxon>Bacillati</taxon>
        <taxon>Cyanobacteriota</taxon>
        <taxon>Cyanophyceae</taxon>
        <taxon>Desertifilales</taxon>
        <taxon>Desertifilaceae</taxon>
        <taxon>Roseofilum</taxon>
        <taxon>Roseofilum casamattae</taxon>
    </lineage>
</organism>
<keyword evidence="2" id="KW-1185">Reference proteome</keyword>
<evidence type="ECO:0000313" key="1">
    <source>
        <dbReference type="EMBL" id="MDJ1184815.1"/>
    </source>
</evidence>
<dbReference type="EMBL" id="JAQOSQ010000020">
    <property type="protein sequence ID" value="MDJ1184815.1"/>
    <property type="molecule type" value="Genomic_DNA"/>
</dbReference>